<proteinExistence type="predicted"/>
<keyword evidence="5" id="KW-0411">Iron-sulfur</keyword>
<dbReference type="GO" id="GO:0051537">
    <property type="term" value="F:2 iron, 2 sulfur cluster binding"/>
    <property type="evidence" value="ECO:0007669"/>
    <property type="project" value="UniProtKB-KW"/>
</dbReference>
<dbReference type="PANTHER" id="PTHR21496:SF23">
    <property type="entry name" value="3-PHENYLPROPIONATE_CINNAMIC ACID DIOXYGENASE FERREDOXIN SUBUNIT"/>
    <property type="match status" value="1"/>
</dbReference>
<evidence type="ECO:0000256" key="1">
    <source>
        <dbReference type="ARBA" id="ARBA00022714"/>
    </source>
</evidence>
<sequence>MTSGFLAGEWLDIGWVNEIPVRGSRTVQVEGGHDIAVFRTGENKVFALLDRCPHKHGRLSQGIVHGGAVACPLHNWRISLSTGEALGEDKGCTPVVPVKISGGRVLICRASTLKAAA</sequence>
<evidence type="ECO:0000313" key="9">
    <source>
        <dbReference type="Proteomes" id="UP000032305"/>
    </source>
</evidence>
<evidence type="ECO:0000259" key="7">
    <source>
        <dbReference type="PROSITE" id="PS51296"/>
    </source>
</evidence>
<dbReference type="InterPro" id="IPR036922">
    <property type="entry name" value="Rieske_2Fe-2S_sf"/>
</dbReference>
<dbReference type="PANTHER" id="PTHR21496">
    <property type="entry name" value="FERREDOXIN-RELATED"/>
    <property type="match status" value="1"/>
</dbReference>
<keyword evidence="4" id="KW-0408">Iron</keyword>
<evidence type="ECO:0000256" key="6">
    <source>
        <dbReference type="ARBA" id="ARBA00023063"/>
    </source>
</evidence>
<gene>
    <name evidence="8" type="primary">nirD</name>
    <name evidence="8" type="ORF">SP5_055_00010</name>
</gene>
<protein>
    <submittedName>
        <fullName evidence="8">Nitrite reductase (NAD(P)H) small subunit</fullName>
    </submittedName>
</protein>
<accession>A0A0A1W7R0</accession>
<dbReference type="eggNOG" id="COG2146">
    <property type="taxonomic scope" value="Bacteria"/>
</dbReference>
<dbReference type="GO" id="GO:0042128">
    <property type="term" value="P:nitrate assimilation"/>
    <property type="evidence" value="ECO:0007669"/>
    <property type="project" value="UniProtKB-KW"/>
</dbReference>
<evidence type="ECO:0000256" key="5">
    <source>
        <dbReference type="ARBA" id="ARBA00023014"/>
    </source>
</evidence>
<organism evidence="8 9">
    <name type="scientific">Sphingomonas parapaucimobilis NBRC 15100</name>
    <dbReference type="NCBI Taxonomy" id="1219049"/>
    <lineage>
        <taxon>Bacteria</taxon>
        <taxon>Pseudomonadati</taxon>
        <taxon>Pseudomonadota</taxon>
        <taxon>Alphaproteobacteria</taxon>
        <taxon>Sphingomonadales</taxon>
        <taxon>Sphingomonadaceae</taxon>
        <taxon>Sphingomonas</taxon>
    </lineage>
</organism>
<evidence type="ECO:0000313" key="8">
    <source>
        <dbReference type="EMBL" id="GAM01217.1"/>
    </source>
</evidence>
<keyword evidence="2" id="KW-0479">Metal-binding</keyword>
<dbReference type="InterPro" id="IPR012748">
    <property type="entry name" value="Rieske-like_NirD"/>
</dbReference>
<dbReference type="RefSeq" id="WP_042487547.1">
    <property type="nucleotide sequence ID" value="NZ_BBPI01000055.1"/>
</dbReference>
<dbReference type="EMBL" id="BBPI01000055">
    <property type="protein sequence ID" value="GAM01217.1"/>
    <property type="molecule type" value="Genomic_DNA"/>
</dbReference>
<dbReference type="PROSITE" id="PS51296">
    <property type="entry name" value="RIESKE"/>
    <property type="match status" value="1"/>
</dbReference>
<dbReference type="GO" id="GO:0008942">
    <property type="term" value="F:nitrite reductase [NAD(P)H] activity"/>
    <property type="evidence" value="ECO:0007669"/>
    <property type="project" value="InterPro"/>
</dbReference>
<keyword evidence="1" id="KW-0001">2Fe-2S</keyword>
<dbReference type="GO" id="GO:0046872">
    <property type="term" value="F:metal ion binding"/>
    <property type="evidence" value="ECO:0007669"/>
    <property type="project" value="UniProtKB-KW"/>
</dbReference>
<dbReference type="SUPFAM" id="SSF50022">
    <property type="entry name" value="ISP domain"/>
    <property type="match status" value="1"/>
</dbReference>
<keyword evidence="9" id="KW-1185">Reference proteome</keyword>
<name>A0A0A1W7R0_9SPHN</name>
<evidence type="ECO:0000256" key="4">
    <source>
        <dbReference type="ARBA" id="ARBA00023004"/>
    </source>
</evidence>
<dbReference type="CDD" id="cd03530">
    <property type="entry name" value="Rieske_NirD_small_Bacillus"/>
    <property type="match status" value="1"/>
</dbReference>
<feature type="domain" description="Rieske" evidence="7">
    <location>
        <begin position="10"/>
        <end position="107"/>
    </location>
</feature>
<evidence type="ECO:0000256" key="2">
    <source>
        <dbReference type="ARBA" id="ARBA00022723"/>
    </source>
</evidence>
<dbReference type="AlphaFoldDB" id="A0A0A1W7R0"/>
<comment type="caution">
    <text evidence="8">The sequence shown here is derived from an EMBL/GenBank/DDBJ whole genome shotgun (WGS) entry which is preliminary data.</text>
</comment>
<dbReference type="OrthoDB" id="9794175at2"/>
<dbReference type="Gene3D" id="2.102.10.10">
    <property type="entry name" value="Rieske [2Fe-2S] iron-sulphur domain"/>
    <property type="match status" value="1"/>
</dbReference>
<evidence type="ECO:0000256" key="3">
    <source>
        <dbReference type="ARBA" id="ARBA00023002"/>
    </source>
</evidence>
<keyword evidence="3" id="KW-0560">Oxidoreductase</keyword>
<dbReference type="NCBIfam" id="TIGR02378">
    <property type="entry name" value="nirD_assim_sml"/>
    <property type="match status" value="1"/>
</dbReference>
<reference evidence="8 9" key="1">
    <citation type="submission" date="2014-11" db="EMBL/GenBank/DDBJ databases">
        <title>Whole genome shotgun sequence of Sphingomonas parapaucimobilis NBRC 15100.</title>
        <authorList>
            <person name="Katano-Makiyama Y."/>
            <person name="Hosoyama A."/>
            <person name="Hashimoto M."/>
            <person name="Hosoyama Y."/>
            <person name="Noguchi M."/>
            <person name="Numata M."/>
            <person name="Tsuchikane K."/>
            <person name="Hirakata S."/>
            <person name="Uohara A."/>
            <person name="Shimodaira J."/>
            <person name="Ohji S."/>
            <person name="Ichikawa N."/>
            <person name="Kimura A."/>
            <person name="Yamazoe A."/>
            <person name="Fujita N."/>
        </authorList>
    </citation>
    <scope>NUCLEOTIDE SEQUENCE [LARGE SCALE GENOMIC DNA]</scope>
    <source>
        <strain evidence="8 9">NBRC 15100</strain>
    </source>
</reference>
<dbReference type="InterPro" id="IPR017941">
    <property type="entry name" value="Rieske_2Fe-2S"/>
</dbReference>
<dbReference type="Pfam" id="PF00355">
    <property type="entry name" value="Rieske"/>
    <property type="match status" value="1"/>
</dbReference>
<dbReference type="Proteomes" id="UP000032305">
    <property type="component" value="Unassembled WGS sequence"/>
</dbReference>
<keyword evidence="6" id="KW-0534">Nitrate assimilation</keyword>